<sequence>MSFKNDLIQQISSDLKISKFIGEEQNDYLNRIIYSAIAMWLIHSTWDKKFKENYSRIGVSKTYLTRKISKLISEYIAIFPSFKDYLDELTEAQFAAKLREIYEKSGYIVNTGFDEYVLASSPKVVRVNDGWLIIRNGFNNVTTKVVGLGTFNKINSISEPCHIDILFYLPKMNAKKWTTEYIKKLKWADATRLGEETQFFNAKIMKSFSECWVEQFPDGCDITLYKNNNWDYGFAKKSNLGIVGVKITEWIIGQGNNETEKLFDNDVRRFMYGLKAINKNEAKAIVYKKIDHVELKFLNKLPTRELTALQFFGWRRNRFSNETNYIIPYELFDSVKYIIEKLSIVIEEK</sequence>
<proteinExistence type="predicted"/>
<name>A0A644ZEV9_9ZZZZ</name>
<evidence type="ECO:0000313" key="1">
    <source>
        <dbReference type="EMBL" id="MPM39412.1"/>
    </source>
</evidence>
<organism evidence="1">
    <name type="scientific">bioreactor metagenome</name>
    <dbReference type="NCBI Taxonomy" id="1076179"/>
    <lineage>
        <taxon>unclassified sequences</taxon>
        <taxon>metagenomes</taxon>
        <taxon>ecological metagenomes</taxon>
    </lineage>
</organism>
<dbReference type="AlphaFoldDB" id="A0A644ZEV9"/>
<comment type="caution">
    <text evidence="1">The sequence shown here is derived from an EMBL/GenBank/DDBJ whole genome shotgun (WGS) entry which is preliminary data.</text>
</comment>
<reference evidence="1" key="1">
    <citation type="submission" date="2019-08" db="EMBL/GenBank/DDBJ databases">
        <authorList>
            <person name="Kucharzyk K."/>
            <person name="Murdoch R.W."/>
            <person name="Higgins S."/>
            <person name="Loffler F."/>
        </authorList>
    </citation>
    <scope>NUCLEOTIDE SEQUENCE</scope>
</reference>
<protein>
    <submittedName>
        <fullName evidence="1">Uncharacterized protein</fullName>
    </submittedName>
</protein>
<accession>A0A644ZEV9</accession>
<dbReference type="EMBL" id="VSSQ01008631">
    <property type="protein sequence ID" value="MPM39412.1"/>
    <property type="molecule type" value="Genomic_DNA"/>
</dbReference>
<gene>
    <name evidence="1" type="ORF">SDC9_86045</name>
</gene>